<dbReference type="EMBL" id="CATQJA010002640">
    <property type="protein sequence ID" value="CAJ0575747.1"/>
    <property type="molecule type" value="Genomic_DNA"/>
</dbReference>
<feature type="non-terminal residue" evidence="2">
    <location>
        <position position="1"/>
    </location>
</feature>
<evidence type="ECO:0000313" key="2">
    <source>
        <dbReference type="EMBL" id="CAJ0575747.1"/>
    </source>
</evidence>
<organism evidence="2 3">
    <name type="scientific">Mesorhabditis spiculigera</name>
    <dbReference type="NCBI Taxonomy" id="96644"/>
    <lineage>
        <taxon>Eukaryota</taxon>
        <taxon>Metazoa</taxon>
        <taxon>Ecdysozoa</taxon>
        <taxon>Nematoda</taxon>
        <taxon>Chromadorea</taxon>
        <taxon>Rhabditida</taxon>
        <taxon>Rhabditina</taxon>
        <taxon>Rhabditomorpha</taxon>
        <taxon>Rhabditoidea</taxon>
        <taxon>Rhabditidae</taxon>
        <taxon>Mesorhabditinae</taxon>
        <taxon>Mesorhabditis</taxon>
    </lineage>
</organism>
<name>A0AA36G166_9BILA</name>
<evidence type="ECO:0000256" key="1">
    <source>
        <dbReference type="SAM" id="SignalP"/>
    </source>
</evidence>
<keyword evidence="3" id="KW-1185">Reference proteome</keyword>
<evidence type="ECO:0000313" key="3">
    <source>
        <dbReference type="Proteomes" id="UP001177023"/>
    </source>
</evidence>
<dbReference type="Proteomes" id="UP001177023">
    <property type="component" value="Unassembled WGS sequence"/>
</dbReference>
<feature type="chain" id="PRO_5041461328" evidence="1">
    <location>
        <begin position="20"/>
        <end position="196"/>
    </location>
</feature>
<proteinExistence type="predicted"/>
<accession>A0AA36G166</accession>
<sequence>MLGKGCIFVAAVIFGSAFAVPVEVQDECLPDKQVVTCLEREAIALNIELDMNLTMPQANCYFFRKASSKCLCSRKFPYVIFDITFYTAKRVFPVIRDKQLMCFERYDLTGDEAADRCSDYIRFIDCASQQLAREYKNAGKVLDLAPGAMPTVQYLRASYALMAKHKMARCAPKIMHIIGGDFEKEILELPSEEKNY</sequence>
<reference evidence="2" key="1">
    <citation type="submission" date="2023-06" db="EMBL/GenBank/DDBJ databases">
        <authorList>
            <person name="Delattre M."/>
        </authorList>
    </citation>
    <scope>NUCLEOTIDE SEQUENCE</scope>
    <source>
        <strain evidence="2">AF72</strain>
    </source>
</reference>
<protein>
    <submittedName>
        <fullName evidence="2">Uncharacterized protein</fullName>
    </submittedName>
</protein>
<keyword evidence="1" id="KW-0732">Signal</keyword>
<dbReference type="AlphaFoldDB" id="A0AA36G166"/>
<comment type="caution">
    <text evidence="2">The sequence shown here is derived from an EMBL/GenBank/DDBJ whole genome shotgun (WGS) entry which is preliminary data.</text>
</comment>
<gene>
    <name evidence="2" type="ORF">MSPICULIGERA_LOCUS14054</name>
</gene>
<feature type="signal peptide" evidence="1">
    <location>
        <begin position="1"/>
        <end position="19"/>
    </location>
</feature>